<dbReference type="GO" id="GO:0006779">
    <property type="term" value="P:porphyrin-containing compound biosynthetic process"/>
    <property type="evidence" value="ECO:0007669"/>
    <property type="project" value="InterPro"/>
</dbReference>
<reference evidence="2 3" key="2">
    <citation type="submission" date="2013-04" db="EMBL/GenBank/DDBJ databases">
        <title>The Genome Sequence of Bilophila wadsworthia 3_1_6.</title>
        <authorList>
            <consortium name="The Broad Institute Genomics Platform"/>
            <person name="Earl A."/>
            <person name="Ward D."/>
            <person name="Feldgarden M."/>
            <person name="Gevers D."/>
            <person name="Sibley C."/>
            <person name="Strauss J."/>
            <person name="Allen-Vercoe E."/>
            <person name="Walker B."/>
            <person name="Young S."/>
            <person name="Zeng Q."/>
            <person name="Gargeya S."/>
            <person name="Fitzgerald M."/>
            <person name="Haas B."/>
            <person name="Abouelleil A."/>
            <person name="Allen A.W."/>
            <person name="Alvarado L."/>
            <person name="Arachchi H.M."/>
            <person name="Berlin A.M."/>
            <person name="Chapman S.B."/>
            <person name="Gainer-Dewar J."/>
            <person name="Goldberg J."/>
            <person name="Griggs A."/>
            <person name="Gujja S."/>
            <person name="Hansen M."/>
            <person name="Howarth C."/>
            <person name="Imamovic A."/>
            <person name="Ireland A."/>
            <person name="Larimer J."/>
            <person name="McCowan C."/>
            <person name="Murphy C."/>
            <person name="Pearson M."/>
            <person name="Poon T.W."/>
            <person name="Priest M."/>
            <person name="Roberts A."/>
            <person name="Saif S."/>
            <person name="Shea T."/>
            <person name="Sisk P."/>
            <person name="Sykes S."/>
            <person name="Wortman J."/>
            <person name="Nusbaum C."/>
            <person name="Birren B."/>
        </authorList>
    </citation>
    <scope>NUCLEOTIDE SEQUENCE [LARGE SCALE GENOMIC DNA]</scope>
    <source>
        <strain evidence="2 3">3_1_6</strain>
    </source>
</reference>
<dbReference type="GeneID" id="78086309"/>
<dbReference type="Pfam" id="PF01208">
    <property type="entry name" value="URO-D"/>
    <property type="match status" value="1"/>
</dbReference>
<name>E5Y4R0_BILW3</name>
<dbReference type="Gene3D" id="3.20.20.210">
    <property type="match status" value="1"/>
</dbReference>
<dbReference type="eggNOG" id="COG0407">
    <property type="taxonomic scope" value="Bacteria"/>
</dbReference>
<proteinExistence type="predicted"/>
<evidence type="ECO:0000313" key="2">
    <source>
        <dbReference type="EMBL" id="EFV45008.2"/>
    </source>
</evidence>
<dbReference type="RefSeq" id="WP_016360786.1">
    <property type="nucleotide sequence ID" value="NZ_KE150238.1"/>
</dbReference>
<keyword evidence="2" id="KW-0489">Methyltransferase</keyword>
<dbReference type="GO" id="GO:0004853">
    <property type="term" value="F:uroporphyrinogen decarboxylase activity"/>
    <property type="evidence" value="ECO:0007669"/>
    <property type="project" value="InterPro"/>
</dbReference>
<comment type="caution">
    <text evidence="2">The sequence shown here is derived from an EMBL/GenBank/DDBJ whole genome shotgun (WGS) entry which is preliminary data.</text>
</comment>
<reference evidence="2 3" key="1">
    <citation type="submission" date="2010-10" db="EMBL/GenBank/DDBJ databases">
        <authorList>
            <consortium name="The Broad Institute Genome Sequencing Platform"/>
            <person name="Ward D."/>
            <person name="Earl A."/>
            <person name="Feldgarden M."/>
            <person name="Young S.K."/>
            <person name="Gargeya S."/>
            <person name="Zeng Q."/>
            <person name="Alvarado L."/>
            <person name="Berlin A."/>
            <person name="Bochicchio J."/>
            <person name="Chapman S.B."/>
            <person name="Chen Z."/>
            <person name="Freedman E."/>
            <person name="Gellesch M."/>
            <person name="Goldberg J."/>
            <person name="Griggs A."/>
            <person name="Gujja S."/>
            <person name="Heilman E."/>
            <person name="Heiman D."/>
            <person name="Howarth C."/>
            <person name="Mehta T."/>
            <person name="Neiman D."/>
            <person name="Pearson M."/>
            <person name="Roberts A."/>
            <person name="Saif S."/>
            <person name="Shea T."/>
            <person name="Shenoy N."/>
            <person name="Sisk P."/>
            <person name="Stolte C."/>
            <person name="Sykes S."/>
            <person name="White J."/>
            <person name="Yandava C."/>
            <person name="Allen-Vercoe E."/>
            <person name="Sibley C."/>
            <person name="Ambrose C.E."/>
            <person name="Strauss J."/>
            <person name="Daigneault M."/>
            <person name="Haas B."/>
            <person name="Nusbaum C."/>
            <person name="Birren B."/>
        </authorList>
    </citation>
    <scope>NUCLEOTIDE SEQUENCE [LARGE SCALE GENOMIC DNA]</scope>
    <source>
        <strain evidence="2 3">3_1_6</strain>
    </source>
</reference>
<dbReference type="HOGENOM" id="CLU_040933_2_2_7"/>
<dbReference type="PANTHER" id="PTHR47099">
    <property type="entry name" value="METHYLCOBAMIDE:COM METHYLTRANSFERASE MTBA"/>
    <property type="match status" value="1"/>
</dbReference>
<evidence type="ECO:0000259" key="1">
    <source>
        <dbReference type="Pfam" id="PF01208"/>
    </source>
</evidence>
<organism evidence="2 3">
    <name type="scientific">Bilophila wadsworthia (strain 3_1_6)</name>
    <dbReference type="NCBI Taxonomy" id="563192"/>
    <lineage>
        <taxon>Bacteria</taxon>
        <taxon>Pseudomonadati</taxon>
        <taxon>Thermodesulfobacteriota</taxon>
        <taxon>Desulfovibrionia</taxon>
        <taxon>Desulfovibrionales</taxon>
        <taxon>Desulfovibrionaceae</taxon>
        <taxon>Bilophila</taxon>
    </lineage>
</organism>
<dbReference type="GO" id="GO:0032259">
    <property type="term" value="P:methylation"/>
    <property type="evidence" value="ECO:0007669"/>
    <property type="project" value="UniProtKB-KW"/>
</dbReference>
<dbReference type="GO" id="GO:0008168">
    <property type="term" value="F:methyltransferase activity"/>
    <property type="evidence" value="ECO:0007669"/>
    <property type="project" value="UniProtKB-KW"/>
</dbReference>
<dbReference type="InterPro" id="IPR052024">
    <property type="entry name" value="Methanogen_methyltrans"/>
</dbReference>
<keyword evidence="2" id="KW-0808">Transferase</keyword>
<dbReference type="AlphaFoldDB" id="E5Y4R0"/>
<dbReference type="InterPro" id="IPR000257">
    <property type="entry name" value="Uroporphyrinogen_deCOase"/>
</dbReference>
<accession>E5Y4R0</accession>
<dbReference type="Proteomes" id="UP000006034">
    <property type="component" value="Unassembled WGS sequence"/>
</dbReference>
<sequence>MTGKEVLFKTLRHEETERPAWVPMAGVHAGFLKGYTADEVYQDADKLVESLLEVEKMYAPDGLILLFDLQLEAEILGCTIKWEKNGPPSVRSHPLESTFEIPDIKITRDSGRIPLVLDVTRRIKKAVGDRTALYGLFCGPYTLASHLRGTNFFRDARQHPEYVKELMAYTTELGLQMADFYLEEGVDVIVPVDPVVSQISPTHFKNFVFEPYAKIFRHIRNKGAFSSFFVCGNATHILELMCQTKPDSLAVDENVNIVAAHKLTDSYDVAIGGNIPLTTALLLGTQLDNMKVGIDLIDSLNTRKNFIFSPG</sequence>
<evidence type="ECO:0000313" key="3">
    <source>
        <dbReference type="Proteomes" id="UP000006034"/>
    </source>
</evidence>
<dbReference type="STRING" id="563192.HMPREF0179_01172"/>
<feature type="domain" description="Uroporphyrinogen decarboxylase (URO-D)" evidence="1">
    <location>
        <begin position="4"/>
        <end position="311"/>
    </location>
</feature>
<dbReference type="SUPFAM" id="SSF51726">
    <property type="entry name" value="UROD/MetE-like"/>
    <property type="match status" value="1"/>
</dbReference>
<dbReference type="PANTHER" id="PTHR47099:SF1">
    <property type="entry name" value="METHYLCOBAMIDE:COM METHYLTRANSFERASE MTBA"/>
    <property type="match status" value="1"/>
</dbReference>
<dbReference type="EMBL" id="ADCP02000001">
    <property type="protein sequence ID" value="EFV45008.2"/>
    <property type="molecule type" value="Genomic_DNA"/>
</dbReference>
<dbReference type="InterPro" id="IPR038071">
    <property type="entry name" value="UROD/MetE-like_sf"/>
</dbReference>
<protein>
    <submittedName>
        <fullName evidence="2">MtaA/CmuA family methyltransferase</fullName>
    </submittedName>
</protein>
<keyword evidence="3" id="KW-1185">Reference proteome</keyword>
<gene>
    <name evidence="2" type="ORF">HMPREF0179_01172</name>
</gene>